<dbReference type="InterPro" id="IPR036259">
    <property type="entry name" value="MFS_trans_sf"/>
</dbReference>
<keyword evidence="3" id="KW-1003">Cell membrane</keyword>
<evidence type="ECO:0000256" key="8">
    <source>
        <dbReference type="SAM" id="Phobius"/>
    </source>
</evidence>
<dbReference type="PANTHER" id="PTHR43266">
    <property type="entry name" value="MACROLIDE-EFFLUX PROTEIN"/>
    <property type="match status" value="1"/>
</dbReference>
<dbReference type="PANTHER" id="PTHR43266:SF8">
    <property type="entry name" value="MACROLIDE-EFFLUX PROTEIN"/>
    <property type="match status" value="1"/>
</dbReference>
<evidence type="ECO:0000313" key="11">
    <source>
        <dbReference type="Proteomes" id="UP001596378"/>
    </source>
</evidence>
<dbReference type="Gene3D" id="1.20.1250.20">
    <property type="entry name" value="MFS general substrate transporter like domains"/>
    <property type="match status" value="2"/>
</dbReference>
<proteinExistence type="predicted"/>
<protein>
    <submittedName>
        <fullName evidence="10">MFS transporter</fullName>
    </submittedName>
</protein>
<keyword evidence="11" id="KW-1185">Reference proteome</keyword>
<accession>A0ABW2F5Q4</accession>
<dbReference type="RefSeq" id="WP_378045133.1">
    <property type="nucleotide sequence ID" value="NZ_JBHMDN010000007.1"/>
</dbReference>
<feature type="transmembrane region" description="Helical" evidence="8">
    <location>
        <begin position="95"/>
        <end position="120"/>
    </location>
</feature>
<evidence type="ECO:0000259" key="9">
    <source>
        <dbReference type="PROSITE" id="PS50850"/>
    </source>
</evidence>
<comment type="caution">
    <text evidence="10">The sequence shown here is derived from an EMBL/GenBank/DDBJ whole genome shotgun (WGS) entry which is preliminary data.</text>
</comment>
<dbReference type="Proteomes" id="UP001596378">
    <property type="component" value="Unassembled WGS sequence"/>
</dbReference>
<gene>
    <name evidence="10" type="ORF">ACFQMJ_08460</name>
</gene>
<evidence type="ECO:0000256" key="2">
    <source>
        <dbReference type="ARBA" id="ARBA00022448"/>
    </source>
</evidence>
<keyword evidence="2" id="KW-0813">Transport</keyword>
<dbReference type="PROSITE" id="PS50850">
    <property type="entry name" value="MFS"/>
    <property type="match status" value="1"/>
</dbReference>
<organism evidence="10 11">
    <name type="scientific">Cohnella cellulosilytica</name>
    <dbReference type="NCBI Taxonomy" id="986710"/>
    <lineage>
        <taxon>Bacteria</taxon>
        <taxon>Bacillati</taxon>
        <taxon>Bacillota</taxon>
        <taxon>Bacilli</taxon>
        <taxon>Bacillales</taxon>
        <taxon>Paenibacillaceae</taxon>
        <taxon>Cohnella</taxon>
    </lineage>
</organism>
<evidence type="ECO:0000256" key="1">
    <source>
        <dbReference type="ARBA" id="ARBA00004651"/>
    </source>
</evidence>
<evidence type="ECO:0000256" key="5">
    <source>
        <dbReference type="ARBA" id="ARBA00022989"/>
    </source>
</evidence>
<evidence type="ECO:0000256" key="3">
    <source>
        <dbReference type="ARBA" id="ARBA00022475"/>
    </source>
</evidence>
<feature type="transmembrane region" description="Helical" evidence="8">
    <location>
        <begin position="289"/>
        <end position="313"/>
    </location>
</feature>
<reference evidence="11" key="1">
    <citation type="journal article" date="2019" name="Int. J. Syst. Evol. Microbiol.">
        <title>The Global Catalogue of Microorganisms (GCM) 10K type strain sequencing project: providing services to taxonomists for standard genome sequencing and annotation.</title>
        <authorList>
            <consortium name="The Broad Institute Genomics Platform"/>
            <consortium name="The Broad Institute Genome Sequencing Center for Infectious Disease"/>
            <person name="Wu L."/>
            <person name="Ma J."/>
        </authorList>
    </citation>
    <scope>NUCLEOTIDE SEQUENCE [LARGE SCALE GENOMIC DNA]</scope>
    <source>
        <strain evidence="11">KCTC 12907</strain>
    </source>
</reference>
<dbReference type="InterPro" id="IPR011701">
    <property type="entry name" value="MFS"/>
</dbReference>
<feature type="transmembrane region" description="Helical" evidence="8">
    <location>
        <begin position="350"/>
        <end position="371"/>
    </location>
</feature>
<comment type="subcellular location">
    <subcellularLocation>
        <location evidence="1">Cell membrane</location>
        <topology evidence="1">Multi-pass membrane protein</topology>
    </subcellularLocation>
</comment>
<dbReference type="InterPro" id="IPR020846">
    <property type="entry name" value="MFS_dom"/>
</dbReference>
<dbReference type="SUPFAM" id="SSF103473">
    <property type="entry name" value="MFS general substrate transporter"/>
    <property type="match status" value="1"/>
</dbReference>
<feature type="region of interest" description="Disordered" evidence="7">
    <location>
        <begin position="403"/>
        <end position="423"/>
    </location>
</feature>
<feature type="transmembrane region" description="Helical" evidence="8">
    <location>
        <begin position="262"/>
        <end position="282"/>
    </location>
</feature>
<evidence type="ECO:0000256" key="6">
    <source>
        <dbReference type="ARBA" id="ARBA00023136"/>
    </source>
</evidence>
<keyword evidence="6 8" id="KW-0472">Membrane</keyword>
<keyword evidence="5 8" id="KW-1133">Transmembrane helix</keyword>
<feature type="transmembrane region" description="Helical" evidence="8">
    <location>
        <begin position="227"/>
        <end position="250"/>
    </location>
</feature>
<dbReference type="CDD" id="cd06173">
    <property type="entry name" value="MFS_MefA_like"/>
    <property type="match status" value="1"/>
</dbReference>
<feature type="domain" description="Major facilitator superfamily (MFS) profile" evidence="9">
    <location>
        <begin position="223"/>
        <end position="423"/>
    </location>
</feature>
<evidence type="ECO:0000313" key="10">
    <source>
        <dbReference type="EMBL" id="MFC7148551.1"/>
    </source>
</evidence>
<feature type="transmembrane region" description="Helical" evidence="8">
    <location>
        <begin position="377"/>
        <end position="400"/>
    </location>
</feature>
<feature type="transmembrane region" description="Helical" evidence="8">
    <location>
        <begin position="169"/>
        <end position="193"/>
    </location>
</feature>
<feature type="transmembrane region" description="Helical" evidence="8">
    <location>
        <begin position="55"/>
        <end position="75"/>
    </location>
</feature>
<name>A0ABW2F5Q4_9BACL</name>
<feature type="transmembrane region" description="Helical" evidence="8">
    <location>
        <begin position="319"/>
        <end position="338"/>
    </location>
</feature>
<evidence type="ECO:0000256" key="7">
    <source>
        <dbReference type="SAM" id="MobiDB-lite"/>
    </source>
</evidence>
<keyword evidence="4 8" id="KW-0812">Transmembrane</keyword>
<evidence type="ECO:0000256" key="4">
    <source>
        <dbReference type="ARBA" id="ARBA00022692"/>
    </source>
</evidence>
<sequence length="423" mass="44504">MVGLFGGAGMLFKNRTFRLIFVSDLLQQTAIWIRNMALLYFVLERTNGDKFAVSLLSIVEYAPIFVFSVIGGVLADRWNPKRTMIAGDLLSAASILVILVLIANDAWQSLYGAVFASAILSQFSQPSSAKIFKARVPEEQVPAAIGLTQSMSSLFLILGPVAGTAIYQWAGLGASLIALPILFLLSAAVLSFLPAEQTAAAPSTATLGEDMRDGIRFVRSEGGLKKLLLSFALIGLGGGLVQPLEIFIVTERLGLSPDNVQWFAAADGLGLLLGALAAAAFSGLLNLRYLFPTAVVFLGVTYAVEALSVWPILTGMFRFANGILLAVLNTAVGSYVIAKIPGEMVGRVSGILTPLSMGALLIGTSVSGPLSHSGGVVTAYLTAAALCVLSAWPALGLRFMRQTPPPKKEKETAAPADSHSASD</sequence>
<dbReference type="Pfam" id="PF07690">
    <property type="entry name" value="MFS_1"/>
    <property type="match status" value="1"/>
</dbReference>
<dbReference type="EMBL" id="JBHTAI010000004">
    <property type="protein sequence ID" value="MFC7148551.1"/>
    <property type="molecule type" value="Genomic_DNA"/>
</dbReference>